<comment type="catalytic activity">
    <reaction evidence="1">
        <text>a phosphate monoester + H2O = an alcohol + phosphate</text>
        <dbReference type="Rhea" id="RHEA:15017"/>
        <dbReference type="ChEBI" id="CHEBI:15377"/>
        <dbReference type="ChEBI" id="CHEBI:30879"/>
        <dbReference type="ChEBI" id="CHEBI:43474"/>
        <dbReference type="ChEBI" id="CHEBI:67140"/>
        <dbReference type="EC" id="3.1.3.2"/>
    </reaction>
</comment>
<proteinExistence type="inferred from homology"/>
<dbReference type="InterPro" id="IPR000560">
    <property type="entry name" value="His_Pase_clade-2"/>
</dbReference>
<protein>
    <recommendedName>
        <fullName evidence="3">acid phosphatase</fullName>
        <ecNumber evidence="3">3.1.3.2</ecNumber>
    </recommendedName>
</protein>
<keyword evidence="7" id="KW-0325">Glycoprotein</keyword>
<keyword evidence="4" id="KW-0732">Signal</keyword>
<keyword evidence="5" id="KW-0378">Hydrolase</keyword>
<evidence type="ECO:0000313" key="9">
    <source>
        <dbReference type="Proteomes" id="UP001142489"/>
    </source>
</evidence>
<gene>
    <name evidence="8" type="ORF">JRQ81_018847</name>
</gene>
<evidence type="ECO:0000256" key="1">
    <source>
        <dbReference type="ARBA" id="ARBA00000032"/>
    </source>
</evidence>
<dbReference type="SUPFAM" id="SSF53254">
    <property type="entry name" value="Phosphoglycerate mutase-like"/>
    <property type="match status" value="1"/>
</dbReference>
<comment type="caution">
    <text evidence="8">The sequence shown here is derived from an EMBL/GenBank/DDBJ whole genome shotgun (WGS) entry which is preliminary data.</text>
</comment>
<dbReference type="InterPro" id="IPR029033">
    <property type="entry name" value="His_PPase_superfam"/>
</dbReference>
<evidence type="ECO:0000313" key="8">
    <source>
        <dbReference type="EMBL" id="KAJ7322560.1"/>
    </source>
</evidence>
<evidence type="ECO:0000256" key="5">
    <source>
        <dbReference type="ARBA" id="ARBA00022801"/>
    </source>
</evidence>
<dbReference type="Gene3D" id="3.40.50.1240">
    <property type="entry name" value="Phosphoglycerate mutase-like"/>
    <property type="match status" value="1"/>
</dbReference>
<dbReference type="EMBL" id="JAPFRF010000009">
    <property type="protein sequence ID" value="KAJ7322560.1"/>
    <property type="molecule type" value="Genomic_DNA"/>
</dbReference>
<evidence type="ECO:0000256" key="3">
    <source>
        <dbReference type="ARBA" id="ARBA00012646"/>
    </source>
</evidence>
<dbReference type="OrthoDB" id="258392at2759"/>
<dbReference type="GO" id="GO:0003993">
    <property type="term" value="F:acid phosphatase activity"/>
    <property type="evidence" value="ECO:0007669"/>
    <property type="project" value="UniProtKB-EC"/>
</dbReference>
<evidence type="ECO:0000256" key="2">
    <source>
        <dbReference type="ARBA" id="ARBA00005375"/>
    </source>
</evidence>
<accession>A0A9Q0XQB4</accession>
<comment type="similarity">
    <text evidence="2">Belongs to the histidine acid phosphatase family.</text>
</comment>
<dbReference type="CDD" id="cd07061">
    <property type="entry name" value="HP_HAP_like"/>
    <property type="match status" value="1"/>
</dbReference>
<evidence type="ECO:0000256" key="4">
    <source>
        <dbReference type="ARBA" id="ARBA00022729"/>
    </source>
</evidence>
<reference evidence="8" key="1">
    <citation type="journal article" date="2023" name="DNA Res.">
        <title>Chromosome-level genome assembly of Phrynocephalus forsythii using third-generation DNA sequencing and Hi-C analysis.</title>
        <authorList>
            <person name="Qi Y."/>
            <person name="Zhao W."/>
            <person name="Zhao Y."/>
            <person name="Niu C."/>
            <person name="Cao S."/>
            <person name="Zhang Y."/>
        </authorList>
    </citation>
    <scope>NUCLEOTIDE SEQUENCE</scope>
    <source>
        <tissue evidence="8">Muscle</tissue>
    </source>
</reference>
<dbReference type="Pfam" id="PF00328">
    <property type="entry name" value="His_Phos_2"/>
    <property type="match status" value="1"/>
</dbReference>
<evidence type="ECO:0000256" key="7">
    <source>
        <dbReference type="ARBA" id="ARBA00023180"/>
    </source>
</evidence>
<keyword evidence="9" id="KW-1185">Reference proteome</keyword>
<evidence type="ECO:0000256" key="6">
    <source>
        <dbReference type="ARBA" id="ARBA00023157"/>
    </source>
</evidence>
<sequence length="313" mass="35497">MQTEKNPQAPLIQLSSTSVATPQCLILYVRSTDSDRTLMSALANLAGLYPPVGSQIWNPNLLWQPIPVHTVARCNEKLLAFPTRNCKRFYLLLKETMKSNNANSMMKSQMPFLAEIAGKMGYDVKTLLDFTNQKFWNAYDALLVQKIHGKPLPDWATEHNMCRMNLILAYAVEALFGVHKREEKSRLQGGVLVKEILEKFTKVAESAEKTKLTLYSAHDMTLVALHVALGIFQRQLPPYAACHFFELYKECNGEYTVEMYFRNSTTSAPFQFTLPGCSATCPLKKFKQLVSPIMPVNVEEEYLKALQKKAVFL</sequence>
<dbReference type="PANTHER" id="PTHR11567">
    <property type="entry name" value="ACID PHOSPHATASE-RELATED"/>
    <property type="match status" value="1"/>
</dbReference>
<dbReference type="AlphaFoldDB" id="A0A9Q0XQB4"/>
<dbReference type="EC" id="3.1.3.2" evidence="3"/>
<organism evidence="8 9">
    <name type="scientific">Phrynocephalus forsythii</name>
    <dbReference type="NCBI Taxonomy" id="171643"/>
    <lineage>
        <taxon>Eukaryota</taxon>
        <taxon>Metazoa</taxon>
        <taxon>Chordata</taxon>
        <taxon>Craniata</taxon>
        <taxon>Vertebrata</taxon>
        <taxon>Euteleostomi</taxon>
        <taxon>Lepidosauria</taxon>
        <taxon>Squamata</taxon>
        <taxon>Bifurcata</taxon>
        <taxon>Unidentata</taxon>
        <taxon>Episquamata</taxon>
        <taxon>Toxicofera</taxon>
        <taxon>Iguania</taxon>
        <taxon>Acrodonta</taxon>
        <taxon>Agamidae</taxon>
        <taxon>Agaminae</taxon>
        <taxon>Phrynocephalus</taxon>
    </lineage>
</organism>
<dbReference type="PANTHER" id="PTHR11567:SF211">
    <property type="entry name" value="PROSTATIC ACID PHOSPHATASE"/>
    <property type="match status" value="1"/>
</dbReference>
<keyword evidence="6" id="KW-1015">Disulfide bond</keyword>
<name>A0A9Q0XQB4_9SAUR</name>
<dbReference type="Proteomes" id="UP001142489">
    <property type="component" value="Unassembled WGS sequence"/>
</dbReference>
<dbReference type="InterPro" id="IPR050645">
    <property type="entry name" value="Histidine_acid_phosphatase"/>
</dbReference>
<dbReference type="GO" id="GO:0005886">
    <property type="term" value="C:plasma membrane"/>
    <property type="evidence" value="ECO:0007669"/>
    <property type="project" value="TreeGrafter"/>
</dbReference>